<sequence length="477" mass="55150">MDTNILYNTKSDSLYILIYKLGKGAYSTVWFSIELSNFVSNLTNKKITISCKALKIHNAGDYDEGIIETKINEMLPNSNSKSIYINYPVSSFIYKKKIVIVVYNVAVGSLYDVSKFFNKKLPIAFVKAVLPQIIKSVEIMQELGYVHTDIKPENFLLVGTNKLQDDILKYVTQYNLYDKIYSIKGIVMKVKKNMTAIPNAISKILDKLINDISSEFDLQERTEDNDGHGNKNDEHHINQSTNNRKSESESESETDSEEYNNETETESDLETYESNDNEYSELNDKFNIKKIFLDTSDDKSESKTTESFIDMNASVEYIQKYIDNPKILLTDFGLMRKDVHERTIQTRYYRAPEIIFGLPYDKSIDLWSLGCSIYELITGEILFDIDKDESLNQYNKDLIHVKLFIEKLEDAKYENILSLAYASPRLEYIFNADDTLKFVKHINLNNWRSHESISGLDTNVITMIDNLLQIDPTKRHL</sequence>
<dbReference type="GO" id="GO:0005524">
    <property type="term" value="F:ATP binding"/>
    <property type="evidence" value="ECO:0007669"/>
    <property type="project" value="UniProtKB-KW"/>
</dbReference>
<proteinExistence type="predicted"/>
<evidence type="ECO:0000256" key="2">
    <source>
        <dbReference type="ARBA" id="ARBA00022679"/>
    </source>
</evidence>
<keyword evidence="3" id="KW-0547">Nucleotide-binding</keyword>
<keyword evidence="4 8" id="KW-0418">Kinase</keyword>
<keyword evidence="2" id="KW-0808">Transferase</keyword>
<name>A0A3G4ZZF5_9VIRU</name>
<dbReference type="SMART" id="SM00220">
    <property type="entry name" value="S_TKc"/>
    <property type="match status" value="1"/>
</dbReference>
<dbReference type="GO" id="GO:0043484">
    <property type="term" value="P:regulation of RNA splicing"/>
    <property type="evidence" value="ECO:0007669"/>
    <property type="project" value="TreeGrafter"/>
</dbReference>
<accession>A0A3G4ZZF5</accession>
<evidence type="ECO:0000256" key="4">
    <source>
        <dbReference type="ARBA" id="ARBA00022777"/>
    </source>
</evidence>
<dbReference type="PROSITE" id="PS00108">
    <property type="entry name" value="PROTEIN_KINASE_ST"/>
    <property type="match status" value="1"/>
</dbReference>
<dbReference type="EMBL" id="MK072219">
    <property type="protein sequence ID" value="AYV80250.1"/>
    <property type="molecule type" value="Genomic_DNA"/>
</dbReference>
<protein>
    <submittedName>
        <fullName evidence="8">Serine/threonine protein kinase</fullName>
    </submittedName>
</protein>
<dbReference type="SUPFAM" id="SSF56112">
    <property type="entry name" value="Protein kinase-like (PK-like)"/>
    <property type="match status" value="1"/>
</dbReference>
<dbReference type="PANTHER" id="PTHR45646:SF11">
    <property type="entry name" value="SERINE_THREONINE-PROTEIN KINASE DOA"/>
    <property type="match status" value="1"/>
</dbReference>
<dbReference type="Gene3D" id="1.10.510.10">
    <property type="entry name" value="Transferase(Phosphotransferase) domain 1"/>
    <property type="match status" value="2"/>
</dbReference>
<dbReference type="Pfam" id="PF00069">
    <property type="entry name" value="Pkinase"/>
    <property type="match status" value="2"/>
</dbReference>
<dbReference type="PANTHER" id="PTHR45646">
    <property type="entry name" value="SERINE/THREONINE-PROTEIN KINASE DOA-RELATED"/>
    <property type="match status" value="1"/>
</dbReference>
<evidence type="ECO:0000256" key="5">
    <source>
        <dbReference type="ARBA" id="ARBA00022840"/>
    </source>
</evidence>
<evidence type="ECO:0000256" key="3">
    <source>
        <dbReference type="ARBA" id="ARBA00022741"/>
    </source>
</evidence>
<feature type="compositionally biased region" description="Acidic residues" evidence="6">
    <location>
        <begin position="249"/>
        <end position="273"/>
    </location>
</feature>
<reference evidence="8" key="1">
    <citation type="submission" date="2018-10" db="EMBL/GenBank/DDBJ databases">
        <title>Hidden diversity of soil giant viruses.</title>
        <authorList>
            <person name="Schulz F."/>
            <person name="Alteio L."/>
            <person name="Goudeau D."/>
            <person name="Ryan E.M."/>
            <person name="Malmstrom R.R."/>
            <person name="Blanchard J."/>
            <person name="Woyke T."/>
        </authorList>
    </citation>
    <scope>NUCLEOTIDE SEQUENCE</scope>
    <source>
        <strain evidence="8">GAV1</strain>
    </source>
</reference>
<dbReference type="GO" id="GO:0004674">
    <property type="term" value="F:protein serine/threonine kinase activity"/>
    <property type="evidence" value="ECO:0007669"/>
    <property type="project" value="UniProtKB-KW"/>
</dbReference>
<evidence type="ECO:0000256" key="6">
    <source>
        <dbReference type="SAM" id="MobiDB-lite"/>
    </source>
</evidence>
<evidence type="ECO:0000259" key="7">
    <source>
        <dbReference type="PROSITE" id="PS50011"/>
    </source>
</evidence>
<keyword evidence="5" id="KW-0067">ATP-binding</keyword>
<organism evidence="8">
    <name type="scientific">Gaeavirus sp</name>
    <dbReference type="NCBI Taxonomy" id="2487767"/>
    <lineage>
        <taxon>Viruses</taxon>
        <taxon>Varidnaviria</taxon>
        <taxon>Bamfordvirae</taxon>
        <taxon>Nucleocytoviricota</taxon>
        <taxon>Megaviricetes</taxon>
        <taxon>Imitervirales</taxon>
        <taxon>Mimiviridae</taxon>
        <taxon>Klosneuvirinae</taxon>
    </lineage>
</organism>
<feature type="domain" description="Protein kinase" evidence="7">
    <location>
        <begin position="15"/>
        <end position="477"/>
    </location>
</feature>
<gene>
    <name evidence="8" type="ORF">Gaeavirus21_5</name>
</gene>
<feature type="compositionally biased region" description="Basic and acidic residues" evidence="6">
    <location>
        <begin position="221"/>
        <end position="237"/>
    </location>
</feature>
<dbReference type="InterPro" id="IPR008271">
    <property type="entry name" value="Ser/Thr_kinase_AS"/>
</dbReference>
<dbReference type="PROSITE" id="PS50011">
    <property type="entry name" value="PROTEIN_KINASE_DOM"/>
    <property type="match status" value="1"/>
</dbReference>
<dbReference type="InterPro" id="IPR000719">
    <property type="entry name" value="Prot_kinase_dom"/>
</dbReference>
<dbReference type="InterPro" id="IPR011009">
    <property type="entry name" value="Kinase-like_dom_sf"/>
</dbReference>
<feature type="region of interest" description="Disordered" evidence="6">
    <location>
        <begin position="221"/>
        <end position="273"/>
    </location>
</feature>
<keyword evidence="1 8" id="KW-0723">Serine/threonine-protein kinase</keyword>
<evidence type="ECO:0000256" key="1">
    <source>
        <dbReference type="ARBA" id="ARBA00022527"/>
    </source>
</evidence>
<dbReference type="InterPro" id="IPR051175">
    <property type="entry name" value="CLK_kinases"/>
</dbReference>
<evidence type="ECO:0000313" key="8">
    <source>
        <dbReference type="EMBL" id="AYV80250.1"/>
    </source>
</evidence>